<evidence type="ECO:0000313" key="11">
    <source>
        <dbReference type="Proteomes" id="UP000297706"/>
    </source>
</evidence>
<evidence type="ECO:0000259" key="9">
    <source>
        <dbReference type="Pfam" id="PF02224"/>
    </source>
</evidence>
<reference evidence="10 11" key="1">
    <citation type="submission" date="2018-02" db="EMBL/GenBank/DDBJ databases">
        <title>A novel lanthanide dependent methylotroph, Methylotenera sp. La3113.</title>
        <authorList>
            <person name="Lv H."/>
            <person name="Tani A."/>
        </authorList>
    </citation>
    <scope>NUCLEOTIDE SEQUENCE [LARGE SCALE GENOMIC DNA]</scope>
    <source>
        <strain evidence="10 11">La3113</strain>
    </source>
</reference>
<keyword evidence="11" id="KW-1185">Reference proteome</keyword>
<dbReference type="InterPro" id="IPR027417">
    <property type="entry name" value="P-loop_NTPase"/>
</dbReference>
<dbReference type="PANTHER" id="PTHR21299">
    <property type="entry name" value="CYTIDYLATE KINASE/PANTOATE-BETA-ALANINE LIGASE"/>
    <property type="match status" value="1"/>
</dbReference>
<dbReference type="PANTHER" id="PTHR21299:SF2">
    <property type="entry name" value="CYTIDYLATE KINASE"/>
    <property type="match status" value="1"/>
</dbReference>
<dbReference type="EMBL" id="PQVH01000002">
    <property type="protein sequence ID" value="TFW72977.1"/>
    <property type="molecule type" value="Genomic_DNA"/>
</dbReference>
<dbReference type="AlphaFoldDB" id="A0A4Y9VV21"/>
<dbReference type="GO" id="GO:0036430">
    <property type="term" value="F:CMP kinase activity"/>
    <property type="evidence" value="ECO:0007669"/>
    <property type="project" value="RHEA"/>
</dbReference>
<accession>A0A4Y9VV21</accession>
<evidence type="ECO:0000256" key="5">
    <source>
        <dbReference type="ARBA" id="ARBA00022840"/>
    </source>
</evidence>
<protein>
    <recommendedName>
        <fullName evidence="8">Cytidylate kinase</fullName>
        <shortName evidence="8">CK</shortName>
        <ecNumber evidence="8">2.7.4.25</ecNumber>
    </recommendedName>
    <alternativeName>
        <fullName evidence="8">Cytidine monophosphate kinase</fullName>
        <shortName evidence="8">CMP kinase</shortName>
    </alternativeName>
</protein>
<dbReference type="RefSeq" id="WP_135276284.1">
    <property type="nucleotide sequence ID" value="NZ_PQVH01000002.1"/>
</dbReference>
<dbReference type="Gene3D" id="3.40.50.300">
    <property type="entry name" value="P-loop containing nucleotide triphosphate hydrolases"/>
    <property type="match status" value="1"/>
</dbReference>
<evidence type="ECO:0000256" key="6">
    <source>
        <dbReference type="ARBA" id="ARBA00047615"/>
    </source>
</evidence>
<keyword evidence="3 8" id="KW-0547">Nucleotide-binding</keyword>
<comment type="similarity">
    <text evidence="1 8">Belongs to the cytidylate kinase family. Type 1 subfamily.</text>
</comment>
<dbReference type="GO" id="GO:0005829">
    <property type="term" value="C:cytosol"/>
    <property type="evidence" value="ECO:0007669"/>
    <property type="project" value="TreeGrafter"/>
</dbReference>
<dbReference type="GO" id="GO:0015949">
    <property type="term" value="P:nucleobase-containing small molecule interconversion"/>
    <property type="evidence" value="ECO:0007669"/>
    <property type="project" value="TreeGrafter"/>
</dbReference>
<dbReference type="CDD" id="cd02020">
    <property type="entry name" value="CMPK"/>
    <property type="match status" value="1"/>
</dbReference>
<keyword evidence="8" id="KW-0963">Cytoplasm</keyword>
<dbReference type="Proteomes" id="UP000297706">
    <property type="component" value="Unassembled WGS sequence"/>
</dbReference>
<dbReference type="NCBIfam" id="TIGR00017">
    <property type="entry name" value="cmk"/>
    <property type="match status" value="1"/>
</dbReference>
<dbReference type="EC" id="2.7.4.25" evidence="8"/>
<evidence type="ECO:0000313" key="10">
    <source>
        <dbReference type="EMBL" id="TFW72977.1"/>
    </source>
</evidence>
<dbReference type="GO" id="GO:0006220">
    <property type="term" value="P:pyrimidine nucleotide metabolic process"/>
    <property type="evidence" value="ECO:0007669"/>
    <property type="project" value="UniProtKB-UniRule"/>
</dbReference>
<comment type="catalytic activity">
    <reaction evidence="6 8">
        <text>dCMP + ATP = dCDP + ADP</text>
        <dbReference type="Rhea" id="RHEA:25094"/>
        <dbReference type="ChEBI" id="CHEBI:30616"/>
        <dbReference type="ChEBI" id="CHEBI:57566"/>
        <dbReference type="ChEBI" id="CHEBI:58593"/>
        <dbReference type="ChEBI" id="CHEBI:456216"/>
        <dbReference type="EC" id="2.7.4.25"/>
    </reaction>
</comment>
<gene>
    <name evidence="8" type="primary">cmk</name>
    <name evidence="10" type="ORF">C3Y98_01055</name>
</gene>
<evidence type="ECO:0000256" key="1">
    <source>
        <dbReference type="ARBA" id="ARBA00009427"/>
    </source>
</evidence>
<evidence type="ECO:0000256" key="2">
    <source>
        <dbReference type="ARBA" id="ARBA00022679"/>
    </source>
</evidence>
<dbReference type="HAMAP" id="MF_00238">
    <property type="entry name" value="Cytidyl_kinase_type1"/>
    <property type="match status" value="1"/>
</dbReference>
<dbReference type="SUPFAM" id="SSF52540">
    <property type="entry name" value="P-loop containing nucleoside triphosphate hydrolases"/>
    <property type="match status" value="1"/>
</dbReference>
<comment type="caution">
    <text evidence="10">The sequence shown here is derived from an EMBL/GenBank/DDBJ whole genome shotgun (WGS) entry which is preliminary data.</text>
</comment>
<name>A0A4Y9VV21_9PROT</name>
<dbReference type="InterPro" id="IPR003136">
    <property type="entry name" value="Cytidylate_kin"/>
</dbReference>
<proteinExistence type="inferred from homology"/>
<dbReference type="GO" id="GO:0005524">
    <property type="term" value="F:ATP binding"/>
    <property type="evidence" value="ECO:0007669"/>
    <property type="project" value="UniProtKB-UniRule"/>
</dbReference>
<keyword evidence="2 8" id="KW-0808">Transferase</keyword>
<evidence type="ECO:0000256" key="3">
    <source>
        <dbReference type="ARBA" id="ARBA00022741"/>
    </source>
</evidence>
<comment type="subcellular location">
    <subcellularLocation>
        <location evidence="8">Cytoplasm</location>
    </subcellularLocation>
</comment>
<evidence type="ECO:0000256" key="7">
    <source>
        <dbReference type="ARBA" id="ARBA00048478"/>
    </source>
</evidence>
<dbReference type="InterPro" id="IPR011994">
    <property type="entry name" value="Cytidylate_kinase_dom"/>
</dbReference>
<organism evidence="10 11">
    <name type="scientific">Methylotenera oryzisoli</name>
    <dbReference type="NCBI Taxonomy" id="2080758"/>
    <lineage>
        <taxon>Bacteria</taxon>
        <taxon>Pseudomonadati</taxon>
        <taxon>Pseudomonadota</taxon>
        <taxon>Betaproteobacteria</taxon>
        <taxon>Nitrosomonadales</taxon>
        <taxon>Methylophilaceae</taxon>
        <taxon>Methylotenera</taxon>
    </lineage>
</organism>
<dbReference type="OrthoDB" id="9807434at2"/>
<keyword evidence="4 8" id="KW-0418">Kinase</keyword>
<keyword evidence="5 8" id="KW-0067">ATP-binding</keyword>
<comment type="catalytic activity">
    <reaction evidence="7 8">
        <text>CMP + ATP = CDP + ADP</text>
        <dbReference type="Rhea" id="RHEA:11600"/>
        <dbReference type="ChEBI" id="CHEBI:30616"/>
        <dbReference type="ChEBI" id="CHEBI:58069"/>
        <dbReference type="ChEBI" id="CHEBI:60377"/>
        <dbReference type="ChEBI" id="CHEBI:456216"/>
        <dbReference type="EC" id="2.7.4.25"/>
    </reaction>
</comment>
<feature type="domain" description="Cytidylate kinase" evidence="9">
    <location>
        <begin position="12"/>
        <end position="221"/>
    </location>
</feature>
<evidence type="ECO:0000256" key="4">
    <source>
        <dbReference type="ARBA" id="ARBA00022777"/>
    </source>
</evidence>
<sequence>MKNTQEHPIPVIAIDGPSASGKGTVAQLVADKLGFAYLDSGALYRVVAFAAHQNNIAWDDADAVAKCAKSLQIKFIHDQVLLNGQDISNEIRTELMGKGASQVAVHAPVRAALVDLQHSFLQSPGLVADGRDMGTVIFPSAPLKIFLTASTEIRAERRYKQLLGKNQAANYENILQDLQERDARDQRRASAPLVMAEHAILLETDNLSIADAVNTVLDAFKKCKD</sequence>
<dbReference type="Pfam" id="PF02224">
    <property type="entry name" value="Cytidylate_kin"/>
    <property type="match status" value="1"/>
</dbReference>
<evidence type="ECO:0000256" key="8">
    <source>
        <dbReference type="HAMAP-Rule" id="MF_00238"/>
    </source>
</evidence>
<feature type="binding site" evidence="8">
    <location>
        <begin position="16"/>
        <end position="24"/>
    </location>
    <ligand>
        <name>ATP</name>
        <dbReference type="ChEBI" id="CHEBI:30616"/>
    </ligand>
</feature>
<dbReference type="GO" id="GO:0036431">
    <property type="term" value="F:dCMP kinase activity"/>
    <property type="evidence" value="ECO:0007669"/>
    <property type="project" value="InterPro"/>
</dbReference>